<dbReference type="Pfam" id="PF00675">
    <property type="entry name" value="Peptidase_M16"/>
    <property type="match status" value="1"/>
</dbReference>
<sequence length="425" mass="49133">MRFEHIGFGKPVSFADLPNGMRYYGRFDQVANAGGIGIGVGSAYDPPGKRGIAHLVEHMMCRSCHKYSDEETNLILRRYLGSSDGDINIRIDHHSTFYGHLMLLRPTHMRRCFDLLANLLKDRLTDQRGLEVERARILNEHRLRGIDDISELAWDTMLEMAYIRNPARNRIDCDPEELDRIKLPEVRAFIRKYYVPRNMFMIVLGPRFKVAERMANEHFRELPDDPKPVSDYDFTDGYAPLKESIARVIDRPGINQHHVMVGFRIEEFGRKNHYAFTVLDHILEQLLYYPLQEHGRGVYRNPVSVQRSKFHGVLGIHFATMHGDLVSPNTETVLSVCRQLREKLVDSGIFQAALNRSFYEWVGPFLNDANKLEEMIIESATNGDEDLDLLHSGRARLEKISRKTIRKLANQFLTPEHLMVHIKPA</sequence>
<evidence type="ECO:0000256" key="1">
    <source>
        <dbReference type="ARBA" id="ARBA00007261"/>
    </source>
</evidence>
<reference evidence="4 5" key="1">
    <citation type="journal article" date="2016" name="Nat. Commun.">
        <title>Thousands of microbial genomes shed light on interconnected biogeochemical processes in an aquifer system.</title>
        <authorList>
            <person name="Anantharaman K."/>
            <person name="Brown C.T."/>
            <person name="Hug L.A."/>
            <person name="Sharon I."/>
            <person name="Castelle C.J."/>
            <person name="Probst A.J."/>
            <person name="Thomas B.C."/>
            <person name="Singh A."/>
            <person name="Wilkins M.J."/>
            <person name="Karaoz U."/>
            <person name="Brodie E.L."/>
            <person name="Williams K.H."/>
            <person name="Hubbard S.S."/>
            <person name="Banfield J.F."/>
        </authorList>
    </citation>
    <scope>NUCLEOTIDE SEQUENCE [LARGE SCALE GENOMIC DNA]</scope>
</reference>
<evidence type="ECO:0008006" key="6">
    <source>
        <dbReference type="Google" id="ProtNLM"/>
    </source>
</evidence>
<comment type="similarity">
    <text evidence="1">Belongs to the peptidase M16 family.</text>
</comment>
<dbReference type="Proteomes" id="UP000176834">
    <property type="component" value="Unassembled WGS sequence"/>
</dbReference>
<proteinExistence type="inferred from homology"/>
<dbReference type="GO" id="GO:0046872">
    <property type="term" value="F:metal ion binding"/>
    <property type="evidence" value="ECO:0007669"/>
    <property type="project" value="InterPro"/>
</dbReference>
<feature type="domain" description="Peptidase M16 N-terminal" evidence="2">
    <location>
        <begin position="35"/>
        <end position="141"/>
    </location>
</feature>
<accession>A0A1F8F310</accession>
<organism evidence="4 5">
    <name type="scientific">Candidatus Yanofskybacteria bacterium RIFCSPHIGHO2_02_FULL_38_22b</name>
    <dbReference type="NCBI Taxonomy" id="1802673"/>
    <lineage>
        <taxon>Bacteria</taxon>
        <taxon>Candidatus Yanofskyibacteriota</taxon>
    </lineage>
</organism>
<dbReference type="Pfam" id="PF05193">
    <property type="entry name" value="Peptidase_M16_C"/>
    <property type="match status" value="1"/>
</dbReference>
<evidence type="ECO:0000259" key="3">
    <source>
        <dbReference type="Pfam" id="PF05193"/>
    </source>
</evidence>
<evidence type="ECO:0000313" key="4">
    <source>
        <dbReference type="EMBL" id="OGN07513.1"/>
    </source>
</evidence>
<name>A0A1F8F310_9BACT</name>
<dbReference type="PANTHER" id="PTHR11851:SF49">
    <property type="entry name" value="MITOCHONDRIAL-PROCESSING PEPTIDASE SUBUNIT ALPHA"/>
    <property type="match status" value="1"/>
</dbReference>
<evidence type="ECO:0000313" key="5">
    <source>
        <dbReference type="Proteomes" id="UP000176834"/>
    </source>
</evidence>
<evidence type="ECO:0000259" key="2">
    <source>
        <dbReference type="Pfam" id="PF00675"/>
    </source>
</evidence>
<protein>
    <recommendedName>
        <fullName evidence="6">Peptidase M16 N-terminal domain-containing protein</fullName>
    </recommendedName>
</protein>
<dbReference type="InterPro" id="IPR011765">
    <property type="entry name" value="Pept_M16_N"/>
</dbReference>
<feature type="domain" description="Peptidase M16 C-terminal" evidence="3">
    <location>
        <begin position="181"/>
        <end position="356"/>
    </location>
</feature>
<dbReference type="EMBL" id="MGJN01000006">
    <property type="protein sequence ID" value="OGN07513.1"/>
    <property type="molecule type" value="Genomic_DNA"/>
</dbReference>
<gene>
    <name evidence="4" type="ORF">A3B86_04705</name>
</gene>
<dbReference type="InterPro" id="IPR007863">
    <property type="entry name" value="Peptidase_M16_C"/>
</dbReference>
<dbReference type="InterPro" id="IPR050361">
    <property type="entry name" value="MPP/UQCRC_Complex"/>
</dbReference>
<comment type="caution">
    <text evidence="4">The sequence shown here is derived from an EMBL/GenBank/DDBJ whole genome shotgun (WGS) entry which is preliminary data.</text>
</comment>
<dbReference type="SUPFAM" id="SSF63411">
    <property type="entry name" value="LuxS/MPP-like metallohydrolase"/>
    <property type="match status" value="2"/>
</dbReference>
<dbReference type="Gene3D" id="3.30.830.10">
    <property type="entry name" value="Metalloenzyme, LuxS/M16 peptidase-like"/>
    <property type="match status" value="2"/>
</dbReference>
<dbReference type="AlphaFoldDB" id="A0A1F8F310"/>
<dbReference type="PANTHER" id="PTHR11851">
    <property type="entry name" value="METALLOPROTEASE"/>
    <property type="match status" value="1"/>
</dbReference>
<dbReference type="InterPro" id="IPR011249">
    <property type="entry name" value="Metalloenz_LuxS/M16"/>
</dbReference>